<comment type="similarity">
    <text evidence="3">Belongs to the ZP domain family. ZPC subfamily.</text>
</comment>
<dbReference type="FunFam" id="2.60.40.3210:FF:000001">
    <property type="entry name" value="Zona pellucida sperm-binding protein 3"/>
    <property type="match status" value="1"/>
</dbReference>
<gene>
    <name evidence="18" type="ORF">CRENBAI_016302</name>
</gene>
<dbReference type="AlphaFoldDB" id="A0AAV9RTC4"/>
<keyword evidence="5" id="KW-1003">Cell membrane</keyword>
<evidence type="ECO:0000256" key="1">
    <source>
        <dbReference type="ARBA" id="ARBA00004251"/>
    </source>
</evidence>
<evidence type="ECO:0000256" key="3">
    <source>
        <dbReference type="ARBA" id="ARBA00006735"/>
    </source>
</evidence>
<dbReference type="Pfam" id="PF23344">
    <property type="entry name" value="ZP-N"/>
    <property type="match status" value="1"/>
</dbReference>
<evidence type="ECO:0000256" key="11">
    <source>
        <dbReference type="ARBA" id="ARBA00022989"/>
    </source>
</evidence>
<dbReference type="GO" id="GO:0035803">
    <property type="term" value="P:egg coat formation"/>
    <property type="evidence" value="ECO:0007669"/>
    <property type="project" value="TreeGrafter"/>
</dbReference>
<evidence type="ECO:0000256" key="7">
    <source>
        <dbReference type="ARBA" id="ARBA00022530"/>
    </source>
</evidence>
<proteinExistence type="inferred from homology"/>
<dbReference type="PANTHER" id="PTHR11576:SF26">
    <property type="entry name" value="ZONA PELLUCIDA GLYCOPROTEIN 3D TANDEM DUPLICATE 2"/>
    <property type="match status" value="1"/>
</dbReference>
<dbReference type="FunFam" id="2.60.40.4100:FF:000002">
    <property type="entry name" value="Zona pellucida sperm-binding protein 3"/>
    <property type="match status" value="1"/>
</dbReference>
<dbReference type="GO" id="GO:0007339">
    <property type="term" value="P:binding of sperm to zona pellucida"/>
    <property type="evidence" value="ECO:0007669"/>
    <property type="project" value="TreeGrafter"/>
</dbReference>
<evidence type="ECO:0000256" key="5">
    <source>
        <dbReference type="ARBA" id="ARBA00022475"/>
    </source>
</evidence>
<evidence type="ECO:0000313" key="19">
    <source>
        <dbReference type="Proteomes" id="UP001311232"/>
    </source>
</evidence>
<keyword evidence="9" id="KW-0812">Transmembrane</keyword>
<dbReference type="Proteomes" id="UP001311232">
    <property type="component" value="Unassembled WGS sequence"/>
</dbReference>
<dbReference type="InterPro" id="IPR001507">
    <property type="entry name" value="ZP_dom"/>
</dbReference>
<accession>A0AAV9RTC4</accession>
<evidence type="ECO:0000256" key="14">
    <source>
        <dbReference type="ARBA" id="ARBA00023180"/>
    </source>
</evidence>
<keyword evidence="8" id="KW-0165">Cleavage on pair of basic residues</keyword>
<keyword evidence="19" id="KW-1185">Reference proteome</keyword>
<keyword evidence="12" id="KW-0472">Membrane</keyword>
<evidence type="ECO:0000256" key="2">
    <source>
        <dbReference type="ARBA" id="ARBA00004498"/>
    </source>
</evidence>
<evidence type="ECO:0000256" key="12">
    <source>
        <dbReference type="ARBA" id="ARBA00023136"/>
    </source>
</evidence>
<evidence type="ECO:0000256" key="8">
    <source>
        <dbReference type="ARBA" id="ARBA00022685"/>
    </source>
</evidence>
<keyword evidence="11" id="KW-1133">Transmembrane helix</keyword>
<keyword evidence="10 16" id="KW-0732">Signal</keyword>
<dbReference type="GO" id="GO:2000344">
    <property type="term" value="P:positive regulation of acrosome reaction"/>
    <property type="evidence" value="ECO:0007669"/>
    <property type="project" value="TreeGrafter"/>
</dbReference>
<keyword evidence="6" id="KW-0964">Secreted</keyword>
<dbReference type="Pfam" id="PF00100">
    <property type="entry name" value="Zona_pellucida"/>
    <property type="match status" value="1"/>
</dbReference>
<comment type="subcellular location">
    <subcellularLocation>
        <location evidence="1">Cell membrane</location>
        <topology evidence="1">Single-pass type I membrane protein</topology>
    </subcellularLocation>
    <subcellularLocation>
        <location evidence="2">Secreted</location>
        <location evidence="2">Extracellular space</location>
        <location evidence="2">Extracellular matrix</location>
    </subcellularLocation>
</comment>
<evidence type="ECO:0000256" key="10">
    <source>
        <dbReference type="ARBA" id="ARBA00022729"/>
    </source>
</evidence>
<dbReference type="SMART" id="SM00241">
    <property type="entry name" value="ZP"/>
    <property type="match status" value="1"/>
</dbReference>
<dbReference type="InterPro" id="IPR055356">
    <property type="entry name" value="ZP-N"/>
</dbReference>
<evidence type="ECO:0000256" key="13">
    <source>
        <dbReference type="ARBA" id="ARBA00023157"/>
    </source>
</evidence>
<evidence type="ECO:0000256" key="16">
    <source>
        <dbReference type="SAM" id="SignalP"/>
    </source>
</evidence>
<dbReference type="InterPro" id="IPR055355">
    <property type="entry name" value="ZP-C"/>
</dbReference>
<organism evidence="18 19">
    <name type="scientific">Crenichthys baileyi</name>
    <name type="common">White River springfish</name>
    <dbReference type="NCBI Taxonomy" id="28760"/>
    <lineage>
        <taxon>Eukaryota</taxon>
        <taxon>Metazoa</taxon>
        <taxon>Chordata</taxon>
        <taxon>Craniata</taxon>
        <taxon>Vertebrata</taxon>
        <taxon>Euteleostomi</taxon>
        <taxon>Actinopterygii</taxon>
        <taxon>Neopterygii</taxon>
        <taxon>Teleostei</taxon>
        <taxon>Neoteleostei</taxon>
        <taxon>Acanthomorphata</taxon>
        <taxon>Ovalentaria</taxon>
        <taxon>Atherinomorphae</taxon>
        <taxon>Cyprinodontiformes</taxon>
        <taxon>Goodeidae</taxon>
        <taxon>Crenichthys</taxon>
    </lineage>
</organism>
<evidence type="ECO:0000313" key="18">
    <source>
        <dbReference type="EMBL" id="KAK5612314.1"/>
    </source>
</evidence>
<dbReference type="Gene3D" id="2.60.40.3210">
    <property type="entry name" value="Zona pellucida, ZP-N domain"/>
    <property type="match status" value="1"/>
</dbReference>
<evidence type="ECO:0000256" key="4">
    <source>
        <dbReference type="ARBA" id="ARBA00017980"/>
    </source>
</evidence>
<dbReference type="PANTHER" id="PTHR11576">
    <property type="entry name" value="ZONA PELLUCIDA SPERM-BINDING PROTEIN 3"/>
    <property type="match status" value="1"/>
</dbReference>
<evidence type="ECO:0000259" key="17">
    <source>
        <dbReference type="PROSITE" id="PS51034"/>
    </source>
</evidence>
<dbReference type="Gene3D" id="2.60.40.4100">
    <property type="entry name" value="Zona pellucida, ZP-C domain"/>
    <property type="match status" value="1"/>
</dbReference>
<evidence type="ECO:0000256" key="15">
    <source>
        <dbReference type="ARBA" id="ARBA00030824"/>
    </source>
</evidence>
<dbReference type="EMBL" id="JAHHUM010001445">
    <property type="protein sequence ID" value="KAK5612314.1"/>
    <property type="molecule type" value="Genomic_DNA"/>
</dbReference>
<dbReference type="GO" id="GO:0005886">
    <property type="term" value="C:plasma membrane"/>
    <property type="evidence" value="ECO:0007669"/>
    <property type="project" value="UniProtKB-SubCell"/>
</dbReference>
<keyword evidence="7" id="KW-0272">Extracellular matrix</keyword>
<evidence type="ECO:0000256" key="6">
    <source>
        <dbReference type="ARBA" id="ARBA00022525"/>
    </source>
</evidence>
<keyword evidence="13" id="KW-1015">Disulfide bond</keyword>
<dbReference type="GO" id="GO:0031012">
    <property type="term" value="C:extracellular matrix"/>
    <property type="evidence" value="ECO:0007669"/>
    <property type="project" value="TreeGrafter"/>
</dbReference>
<dbReference type="PROSITE" id="PS51034">
    <property type="entry name" value="ZP_2"/>
    <property type="match status" value="1"/>
</dbReference>
<dbReference type="GO" id="GO:0032190">
    <property type="term" value="F:acrosin binding"/>
    <property type="evidence" value="ECO:0007669"/>
    <property type="project" value="TreeGrafter"/>
</dbReference>
<keyword evidence="14" id="KW-0325">Glycoprotein</keyword>
<evidence type="ECO:0000256" key="9">
    <source>
        <dbReference type="ARBA" id="ARBA00022692"/>
    </source>
</evidence>
<feature type="chain" id="PRO_5043407081" description="Zona pellucida sperm-binding protein 3" evidence="16">
    <location>
        <begin position="17"/>
        <end position="333"/>
    </location>
</feature>
<protein>
    <recommendedName>
        <fullName evidence="4">Zona pellucida sperm-binding protein 3</fullName>
    </recommendedName>
    <alternativeName>
        <fullName evidence="15">Zona pellucida glycoprotein 3</fullName>
    </alternativeName>
</protein>
<name>A0AAV9RTC4_9TELE</name>
<dbReference type="InterPro" id="IPR042235">
    <property type="entry name" value="ZP-C_dom"/>
</dbReference>
<reference evidence="18 19" key="1">
    <citation type="submission" date="2021-06" db="EMBL/GenBank/DDBJ databases">
        <authorList>
            <person name="Palmer J.M."/>
        </authorList>
    </citation>
    <scope>NUCLEOTIDE SEQUENCE [LARGE SCALE GENOMIC DNA]</scope>
    <source>
        <strain evidence="18 19">MEX-2019</strain>
        <tissue evidence="18">Muscle</tissue>
    </source>
</reference>
<feature type="domain" description="ZP" evidence="17">
    <location>
        <begin position="102"/>
        <end position="333"/>
    </location>
</feature>
<comment type="caution">
    <text evidence="18">The sequence shown here is derived from an EMBL/GenBank/DDBJ whole genome shotgun (WGS) entry which is preliminary data.</text>
</comment>
<feature type="signal peptide" evidence="16">
    <location>
        <begin position="1"/>
        <end position="16"/>
    </location>
</feature>
<sequence length="333" mass="37813">MFLWLLLLLLSSAHQAFQTVQSSNRTLHLLPRGQTAILLQHRYLSLPMYLDSDLPLVRKDLFCPARGSGQEALPKPVRELLLPVWPYASGPPSVSGATVTTSCERNKMQLQVERSVVGSGEPGSHLKLGTCRVSRSTEDHLYFEYDLRMCGTKRTMINNRMVYFNMLHYDPPKPTGPIRRTAPFSVPVACYFNRFVYSYKVGYTPKVQVRKVLKKMKNAAKFVLTPRNAQWNKLSRSDHFILGEPMYFVAEAEALSTAERLYIHTCYVTPEESHTSTPQFPVITNFGCMVESKNSRSRFIPHKNNAVRFSVDAFVFKEVAGQRLKSSAARLGQ</sequence>